<keyword evidence="2" id="KW-0805">Transcription regulation</keyword>
<dbReference type="PROSITE" id="PS50985">
    <property type="entry name" value="GRAS"/>
    <property type="match status" value="1"/>
</dbReference>
<dbReference type="InterPro" id="IPR005202">
    <property type="entry name" value="TF_GRAS"/>
</dbReference>
<gene>
    <name evidence="6" type="primary">TF80_2</name>
    <name evidence="6" type="ORF">PIB30_028802</name>
</gene>
<evidence type="ECO:0000256" key="2">
    <source>
        <dbReference type="ARBA" id="ARBA00023015"/>
    </source>
</evidence>
<comment type="subcellular location">
    <subcellularLocation>
        <location evidence="1">Nucleus</location>
    </subcellularLocation>
</comment>
<evidence type="ECO:0000313" key="7">
    <source>
        <dbReference type="Proteomes" id="UP001341840"/>
    </source>
</evidence>
<comment type="caution">
    <text evidence="6">The sequence shown here is derived from an EMBL/GenBank/DDBJ whole genome shotgun (WGS) entry which is preliminary data.</text>
</comment>
<comment type="caution">
    <text evidence="5">Lacks conserved residue(s) required for the propagation of feature annotation.</text>
</comment>
<evidence type="ECO:0000256" key="3">
    <source>
        <dbReference type="ARBA" id="ARBA00023163"/>
    </source>
</evidence>
<feature type="short sequence motif" description="VHIID" evidence="5">
    <location>
        <begin position="202"/>
        <end position="206"/>
    </location>
</feature>
<protein>
    <submittedName>
        <fullName evidence="6">GRAS protein tf80</fullName>
    </submittedName>
</protein>
<dbReference type="Proteomes" id="UP001341840">
    <property type="component" value="Unassembled WGS sequence"/>
</dbReference>
<organism evidence="6 7">
    <name type="scientific">Stylosanthes scabra</name>
    <dbReference type="NCBI Taxonomy" id="79078"/>
    <lineage>
        <taxon>Eukaryota</taxon>
        <taxon>Viridiplantae</taxon>
        <taxon>Streptophyta</taxon>
        <taxon>Embryophyta</taxon>
        <taxon>Tracheophyta</taxon>
        <taxon>Spermatophyta</taxon>
        <taxon>Magnoliopsida</taxon>
        <taxon>eudicotyledons</taxon>
        <taxon>Gunneridae</taxon>
        <taxon>Pentapetalae</taxon>
        <taxon>rosids</taxon>
        <taxon>fabids</taxon>
        <taxon>Fabales</taxon>
        <taxon>Fabaceae</taxon>
        <taxon>Papilionoideae</taxon>
        <taxon>50 kb inversion clade</taxon>
        <taxon>dalbergioids sensu lato</taxon>
        <taxon>Dalbergieae</taxon>
        <taxon>Pterocarpus clade</taxon>
        <taxon>Stylosanthes</taxon>
    </lineage>
</organism>
<keyword evidence="3" id="KW-0804">Transcription</keyword>
<proteinExistence type="inferred from homology"/>
<comment type="similarity">
    <text evidence="5">Belongs to the GRAS family.</text>
</comment>
<accession>A0ABU6SB93</accession>
<reference evidence="6 7" key="1">
    <citation type="journal article" date="2023" name="Plants (Basel)">
        <title>Bridging the Gap: Combining Genomics and Transcriptomics Approaches to Understand Stylosanthes scabra, an Orphan Legume from the Brazilian Caatinga.</title>
        <authorList>
            <person name="Ferreira-Neto J.R.C."/>
            <person name="da Silva M.D."/>
            <person name="Binneck E."/>
            <person name="de Melo N.F."/>
            <person name="da Silva R.H."/>
            <person name="de Melo A.L.T.M."/>
            <person name="Pandolfi V."/>
            <person name="Bustamante F.O."/>
            <person name="Brasileiro-Vidal A.C."/>
            <person name="Benko-Iseppon A.M."/>
        </authorList>
    </citation>
    <scope>NUCLEOTIDE SEQUENCE [LARGE SCALE GENOMIC DNA]</scope>
    <source>
        <tissue evidence="6">Leaves</tissue>
    </source>
</reference>
<feature type="short sequence motif" description="LXXLL motif" evidence="5">
    <location>
        <begin position="295"/>
        <end position="299"/>
    </location>
</feature>
<feature type="region of interest" description="SAW" evidence="5">
    <location>
        <begin position="434"/>
        <end position="508"/>
    </location>
</feature>
<sequence>MLELQFQWTTSKFFYKVLMRQNVQLCSHLWFSYCVRGFQAFLAFAKNASNYLHFVAAVRKFLFAKYYPRLMDSGSPYQWIRELRLEDSNTLNPFDLLYECAKFVASGSIKNADIALEYISHQLSPDGAAAQRTVTYFSEALASKIVKNLPGVDKALNSSKRLTASEEILVQNYFYELFPFLKCAYLTANQVIVKAMEGERVVHIIDLHCAEPVQWINLLMTLNDRPEGPPHLRITSIHDKKEVLDQMNSSLTREAEKLDFPLQFNPIVSTLEDLDIDRLPVRTGEALAICSVLQLHRLLATDDEVLGRNSPAASMNLHRAVHMNRRTFAEWLERDMMNSYISSPNSALSPPPLYPSPKMEAFLRDIRKLQPKLMVITEQETNLNGCSLVERVEKALYFYSALFDCLDSTVRRTSLERKKVESLLLGEQIKNIIASEGFERKERYEKLENWIRRLDMAGFVRLPLRDNDKLHAKEVLHNYGHKYMIREGHGCLLVCWGDRPLFSISAWSFRGLNLSL</sequence>
<feature type="region of interest" description="VHIID" evidence="5">
    <location>
        <begin position="171"/>
        <end position="236"/>
    </location>
</feature>
<evidence type="ECO:0000256" key="4">
    <source>
        <dbReference type="ARBA" id="ARBA00023242"/>
    </source>
</evidence>
<keyword evidence="7" id="KW-1185">Reference proteome</keyword>
<evidence type="ECO:0000313" key="6">
    <source>
        <dbReference type="EMBL" id="MED6133500.1"/>
    </source>
</evidence>
<dbReference type="Pfam" id="PF03514">
    <property type="entry name" value="GRAS"/>
    <property type="match status" value="1"/>
</dbReference>
<evidence type="ECO:0000256" key="1">
    <source>
        <dbReference type="ARBA" id="ARBA00004123"/>
    </source>
</evidence>
<name>A0ABU6SB93_9FABA</name>
<dbReference type="EMBL" id="JASCZI010060530">
    <property type="protein sequence ID" value="MED6133500.1"/>
    <property type="molecule type" value="Genomic_DNA"/>
</dbReference>
<keyword evidence="4" id="KW-0539">Nucleus</keyword>
<dbReference type="PANTHER" id="PTHR31636">
    <property type="entry name" value="OSJNBA0084A10.13 PROTEIN-RELATED"/>
    <property type="match status" value="1"/>
</dbReference>
<evidence type="ECO:0000256" key="5">
    <source>
        <dbReference type="PROSITE-ProRule" id="PRU01191"/>
    </source>
</evidence>